<feature type="region of interest" description="Disordered" evidence="2">
    <location>
        <begin position="382"/>
        <end position="541"/>
    </location>
</feature>
<feature type="region of interest" description="Disordered" evidence="2">
    <location>
        <begin position="334"/>
        <end position="354"/>
    </location>
</feature>
<dbReference type="GO" id="GO:0003723">
    <property type="term" value="F:RNA binding"/>
    <property type="evidence" value="ECO:0007669"/>
    <property type="project" value="UniProtKB-UniRule"/>
</dbReference>
<evidence type="ECO:0000256" key="2">
    <source>
        <dbReference type="SAM" id="MobiDB-lite"/>
    </source>
</evidence>
<dbReference type="SMART" id="SM00360">
    <property type="entry name" value="RRM"/>
    <property type="match status" value="1"/>
</dbReference>
<protein>
    <recommendedName>
        <fullName evidence="3">RRM domain-containing protein</fullName>
    </recommendedName>
</protein>
<organism evidence="4">
    <name type="scientific">Oikopleura dioica</name>
    <name type="common">Tunicate</name>
    <dbReference type="NCBI Taxonomy" id="34765"/>
    <lineage>
        <taxon>Eukaryota</taxon>
        <taxon>Metazoa</taxon>
        <taxon>Chordata</taxon>
        <taxon>Tunicata</taxon>
        <taxon>Appendicularia</taxon>
        <taxon>Copelata</taxon>
        <taxon>Oikopleuridae</taxon>
        <taxon>Oikopleura</taxon>
    </lineage>
</organism>
<dbReference type="InterPro" id="IPR035979">
    <property type="entry name" value="RBD_domain_sf"/>
</dbReference>
<feature type="compositionally biased region" description="Basic and acidic residues" evidence="2">
    <location>
        <begin position="82"/>
        <end position="107"/>
    </location>
</feature>
<dbReference type="InterPro" id="IPR012677">
    <property type="entry name" value="Nucleotide-bd_a/b_plait_sf"/>
</dbReference>
<dbReference type="Gene3D" id="3.30.70.330">
    <property type="match status" value="1"/>
</dbReference>
<evidence type="ECO:0000256" key="1">
    <source>
        <dbReference type="PROSITE-ProRule" id="PRU00176"/>
    </source>
</evidence>
<accession>E4WZ02</accession>
<dbReference type="Pfam" id="PF00076">
    <property type="entry name" value="RRM_1"/>
    <property type="match status" value="1"/>
</dbReference>
<dbReference type="AlphaFoldDB" id="E4WZ02"/>
<keyword evidence="1" id="KW-0694">RNA-binding</keyword>
<evidence type="ECO:0000313" key="4">
    <source>
        <dbReference type="EMBL" id="CBY22918.1"/>
    </source>
</evidence>
<feature type="compositionally biased region" description="Basic and acidic residues" evidence="2">
    <location>
        <begin position="243"/>
        <end position="270"/>
    </location>
</feature>
<dbReference type="InterPro" id="IPR000504">
    <property type="entry name" value="RRM_dom"/>
</dbReference>
<feature type="compositionally biased region" description="Basic and acidic residues" evidence="2">
    <location>
        <begin position="17"/>
        <end position="34"/>
    </location>
</feature>
<feature type="compositionally biased region" description="Acidic residues" evidence="2">
    <location>
        <begin position="48"/>
        <end position="60"/>
    </location>
</feature>
<evidence type="ECO:0000259" key="3">
    <source>
        <dbReference type="PROSITE" id="PS50102"/>
    </source>
</evidence>
<feature type="compositionally biased region" description="Basic and acidic residues" evidence="2">
    <location>
        <begin position="382"/>
        <end position="420"/>
    </location>
</feature>
<dbReference type="CDD" id="cd00590">
    <property type="entry name" value="RRM_SF"/>
    <property type="match status" value="1"/>
</dbReference>
<feature type="region of interest" description="Disordered" evidence="2">
    <location>
        <begin position="1"/>
        <end position="157"/>
    </location>
</feature>
<proteinExistence type="predicted"/>
<dbReference type="InParanoid" id="E4WZ02"/>
<feature type="compositionally biased region" description="Acidic residues" evidence="2">
    <location>
        <begin position="130"/>
        <end position="142"/>
    </location>
</feature>
<reference evidence="4" key="1">
    <citation type="journal article" date="2010" name="Science">
        <title>Plasticity of animal genome architecture unmasked by rapid evolution of a pelagic tunicate.</title>
        <authorList>
            <person name="Denoeud F."/>
            <person name="Henriet S."/>
            <person name="Mungpakdee S."/>
            <person name="Aury J.M."/>
            <person name="Da Silva C."/>
            <person name="Brinkmann H."/>
            <person name="Mikhaleva J."/>
            <person name="Olsen L.C."/>
            <person name="Jubin C."/>
            <person name="Canestro C."/>
            <person name="Bouquet J.M."/>
            <person name="Danks G."/>
            <person name="Poulain J."/>
            <person name="Campsteijn C."/>
            <person name="Adamski M."/>
            <person name="Cross I."/>
            <person name="Yadetie F."/>
            <person name="Muffato M."/>
            <person name="Louis A."/>
            <person name="Butcher S."/>
            <person name="Tsagkogeorga G."/>
            <person name="Konrad A."/>
            <person name="Singh S."/>
            <person name="Jensen M.F."/>
            <person name="Cong E.H."/>
            <person name="Eikeseth-Otteraa H."/>
            <person name="Noel B."/>
            <person name="Anthouard V."/>
            <person name="Porcel B.M."/>
            <person name="Kachouri-Lafond R."/>
            <person name="Nishino A."/>
            <person name="Ugolini M."/>
            <person name="Chourrout P."/>
            <person name="Nishida H."/>
            <person name="Aasland R."/>
            <person name="Huzurbazar S."/>
            <person name="Westhof E."/>
            <person name="Delsuc F."/>
            <person name="Lehrach H."/>
            <person name="Reinhardt R."/>
            <person name="Weissenbach J."/>
            <person name="Roy S.W."/>
            <person name="Artiguenave F."/>
            <person name="Postlethwait J.H."/>
            <person name="Manak J.R."/>
            <person name="Thompson E.M."/>
            <person name="Jaillon O."/>
            <person name="Du Pasquier L."/>
            <person name="Boudinot P."/>
            <person name="Liberles D.A."/>
            <person name="Volff J.N."/>
            <person name="Philippe H."/>
            <person name="Lenhard B."/>
            <person name="Roest Crollius H."/>
            <person name="Wincker P."/>
            <person name="Chourrout D."/>
        </authorList>
    </citation>
    <scope>NUCLEOTIDE SEQUENCE [LARGE SCALE GENOMIC DNA]</scope>
</reference>
<dbReference type="SUPFAM" id="SSF54928">
    <property type="entry name" value="RNA-binding domain, RBD"/>
    <property type="match status" value="1"/>
</dbReference>
<dbReference type="OrthoDB" id="10616846at2759"/>
<feature type="compositionally biased region" description="Basic and acidic residues" evidence="2">
    <location>
        <begin position="468"/>
        <end position="477"/>
    </location>
</feature>
<dbReference type="PROSITE" id="PS50102">
    <property type="entry name" value="RRM"/>
    <property type="match status" value="1"/>
</dbReference>
<feature type="compositionally biased region" description="Basic and acidic residues" evidence="2">
    <location>
        <begin position="447"/>
        <end position="460"/>
    </location>
</feature>
<gene>
    <name evidence="4" type="ORF">GSOID_T00013696001</name>
</gene>
<feature type="compositionally biased region" description="Polar residues" evidence="2">
    <location>
        <begin position="498"/>
        <end position="512"/>
    </location>
</feature>
<feature type="domain" description="RRM" evidence="3">
    <location>
        <begin position="161"/>
        <end position="237"/>
    </location>
</feature>
<feature type="compositionally biased region" description="Basic and acidic residues" evidence="2">
    <location>
        <begin position="513"/>
        <end position="527"/>
    </location>
</feature>
<keyword evidence="5" id="KW-1185">Reference proteome</keyword>
<dbReference type="Proteomes" id="UP000001307">
    <property type="component" value="Unassembled WGS sequence"/>
</dbReference>
<evidence type="ECO:0000313" key="5">
    <source>
        <dbReference type="Proteomes" id="UP000001307"/>
    </source>
</evidence>
<dbReference type="EMBL" id="FN653019">
    <property type="protein sequence ID" value="CBY22918.1"/>
    <property type="molecule type" value="Genomic_DNA"/>
</dbReference>
<name>E4WZ02_OIKDI</name>
<feature type="region of interest" description="Disordered" evidence="2">
    <location>
        <begin position="286"/>
        <end position="313"/>
    </location>
</feature>
<sequence length="541" mass="62301">MTSDVEQDSSENSSANEMKKLEEERPAEEQEVKELANGNCDIKAPVDETSEVPTEESVDDAVEHSTGVSAAEYSEQEPAVCADEKAEEPTAVEKNEELVDEPKHDDNEIINPDNAVAEGGTNESCLLDETKDELELDYEPLEEENHPGALKETNDPAEERRCLQFSEIDPSLKAERLTELVAPFGKVDSVQIVESTHFKKFFGMVVCESATMANSAKDALDGVEVDGNKLTVSIVKSDVPEENGEKLESNEEDTDKVKLKDMKEKNEIQRKKTRYLRDAVYDSRAKMRRLKEDKKRQENDKAHYEKSEKRQRGEYLDEKIKLKKLRDEYEKLKREKEPVLLDRQRSKKELEKAKMELDCEKKELAVSKKNIREIRDKIKALEEKAKKSSRENSEREKLERERKQLEEEKRRYAREKEILNAERQSYNSKISHRDSKSNDSSRAPYKSRQDDSRRDSRRDVSSVGPARDSFKAPDSRSHPYQRRSSREASFSDSRSARTENSTNSRIRNSSDNYENREPPLRSSESRSTRPSWASGYNQGSR</sequence>
<feature type="region of interest" description="Disordered" evidence="2">
    <location>
        <begin position="238"/>
        <end position="270"/>
    </location>
</feature>